<dbReference type="PANTHER" id="PTHR39214">
    <property type="entry name" value="MICROBODY (PEROXISOME) BIOGENESIS PROTEIN PEROXIN 8 (EUROFUNG)"/>
    <property type="match status" value="1"/>
</dbReference>
<dbReference type="Proteomes" id="UP000030671">
    <property type="component" value="Unassembled WGS sequence"/>
</dbReference>
<accession>W4K8Z7</accession>
<dbReference type="AlphaFoldDB" id="W4K8Z7"/>
<dbReference type="RefSeq" id="XP_009546188.1">
    <property type="nucleotide sequence ID" value="XM_009547893.1"/>
</dbReference>
<dbReference type="InterPro" id="IPR055334">
    <property type="entry name" value="PEX8-like"/>
</dbReference>
<name>W4K8Z7_HETIT</name>
<evidence type="ECO:0000313" key="2">
    <source>
        <dbReference type="Proteomes" id="UP000030671"/>
    </source>
</evidence>
<dbReference type="eggNOG" id="ENOG502S1QP">
    <property type="taxonomic scope" value="Eukaryota"/>
</dbReference>
<organism evidence="1 2">
    <name type="scientific">Heterobasidion irregulare (strain TC 32-1)</name>
    <dbReference type="NCBI Taxonomy" id="747525"/>
    <lineage>
        <taxon>Eukaryota</taxon>
        <taxon>Fungi</taxon>
        <taxon>Dikarya</taxon>
        <taxon>Basidiomycota</taxon>
        <taxon>Agaricomycotina</taxon>
        <taxon>Agaricomycetes</taxon>
        <taxon>Russulales</taxon>
        <taxon>Bondarzewiaceae</taxon>
        <taxon>Heterobasidion</taxon>
        <taxon>Heterobasidion annosum species complex</taxon>
    </lineage>
</organism>
<protein>
    <submittedName>
        <fullName evidence="1">Uncharacterized protein</fullName>
    </submittedName>
</protein>
<dbReference type="KEGG" id="hir:HETIRDRAFT_383918"/>
<gene>
    <name evidence="1" type="ORF">HETIRDRAFT_383918</name>
</gene>
<dbReference type="PANTHER" id="PTHR39214:SF1">
    <property type="entry name" value="MICROBODY (PEROXISOME) BIOGENESIS PROTEIN PEROXIN 8 (EUROFUNG)"/>
    <property type="match status" value="1"/>
</dbReference>
<dbReference type="STRING" id="747525.W4K8Z7"/>
<dbReference type="OrthoDB" id="2357318at2759"/>
<dbReference type="EMBL" id="KI925458">
    <property type="protein sequence ID" value="ETW81556.1"/>
    <property type="molecule type" value="Genomic_DNA"/>
</dbReference>
<keyword evidence="2" id="KW-1185">Reference proteome</keyword>
<dbReference type="GeneID" id="20672174"/>
<dbReference type="HOGENOM" id="CLU_015601_0_0_1"/>
<sequence length="749" mass="81273">MAVPDRGYTILLSHLHKPSSTLPLESLQSLIAHYLAHSPATTTTPLSATITSSPLFRPFSHAKLTALTTAFRHAVHVKLKMLQEEPSSLFSRGLKLRMEDWAKSVVKGLSGGQGMMRLVGAGGMLLGLDDVKEKLGVKEDRGGARGKAEDEVVVALAEIMDIYASTRVDGWEKEFHPETESGEVDVVSLALIFSCQFLPHVLSERLKALPLSALSSILMSSIESVFLWGNFLTALPSSSWINAEGKLTMSMREGSSGPSFPYEDSTSPQHISAFAVTLRALTVSPLYASIAALSNIFSRIISILVVSHPREGWITMAEVLDRLQSISTKVENDWAQSALARIEDENDIAADSRELTASLWSVLKTLLFTTIMLSQTCLSATVYNAPPSSSRLLGNTSSTSPSYPTPSSLALTTLHTLSHLSFIISQFGGVTSTSGGGFSELKRTFYTALDVVSADARTSDEFVRAIGAEDIYLTPSSNAHPTARAFDTSKQAFCLACIEQLIPVLSLATIEKHVFPLCLPHLNDPSQRETYESAHSVVLATFASHAQKQSNSGSTSRMTDQSGHEVRFVEKIVPFYAQCLLENSAEGKMSTAQLRIAYAALVGSAAVSSSALAQFCIAVLLEKIDTLSAPVSNQSGNDERIAQLHRLRLTLISTISALPISLLADALDSIGRIISSALPADAGEERRQELIDALFKEILEQVGDREKEFAMHWWEDNRKILRMHVEEVGVHGRASTEKTDGEAVTLSRL</sequence>
<evidence type="ECO:0000313" key="1">
    <source>
        <dbReference type="EMBL" id="ETW81556.1"/>
    </source>
</evidence>
<dbReference type="InParanoid" id="W4K8Z7"/>
<reference evidence="1 2" key="1">
    <citation type="journal article" date="2012" name="New Phytol.">
        <title>Insight into trade-off between wood decay and parasitism from the genome of a fungal forest pathogen.</title>
        <authorList>
            <person name="Olson A."/>
            <person name="Aerts A."/>
            <person name="Asiegbu F."/>
            <person name="Belbahri L."/>
            <person name="Bouzid O."/>
            <person name="Broberg A."/>
            <person name="Canback B."/>
            <person name="Coutinho P.M."/>
            <person name="Cullen D."/>
            <person name="Dalman K."/>
            <person name="Deflorio G."/>
            <person name="van Diepen L.T."/>
            <person name="Dunand C."/>
            <person name="Duplessis S."/>
            <person name="Durling M."/>
            <person name="Gonthier P."/>
            <person name="Grimwood J."/>
            <person name="Fossdal C.G."/>
            <person name="Hansson D."/>
            <person name="Henrissat B."/>
            <person name="Hietala A."/>
            <person name="Himmelstrand K."/>
            <person name="Hoffmeister D."/>
            <person name="Hogberg N."/>
            <person name="James T.Y."/>
            <person name="Karlsson M."/>
            <person name="Kohler A."/>
            <person name="Kues U."/>
            <person name="Lee Y.H."/>
            <person name="Lin Y.C."/>
            <person name="Lind M."/>
            <person name="Lindquist E."/>
            <person name="Lombard V."/>
            <person name="Lucas S."/>
            <person name="Lunden K."/>
            <person name="Morin E."/>
            <person name="Murat C."/>
            <person name="Park J."/>
            <person name="Raffaello T."/>
            <person name="Rouze P."/>
            <person name="Salamov A."/>
            <person name="Schmutz J."/>
            <person name="Solheim H."/>
            <person name="Stahlberg J."/>
            <person name="Velez H."/>
            <person name="de Vries R.P."/>
            <person name="Wiebenga A."/>
            <person name="Woodward S."/>
            <person name="Yakovlev I."/>
            <person name="Garbelotto M."/>
            <person name="Martin F."/>
            <person name="Grigoriev I.V."/>
            <person name="Stenlid J."/>
        </authorList>
    </citation>
    <scope>NUCLEOTIDE SEQUENCE [LARGE SCALE GENOMIC DNA]</scope>
    <source>
        <strain evidence="1 2">TC 32-1</strain>
    </source>
</reference>
<proteinExistence type="predicted"/>